<protein>
    <submittedName>
        <fullName evidence="3">Uncharacterized protein</fullName>
    </submittedName>
</protein>
<dbReference type="RefSeq" id="XP_031079859.1">
    <property type="nucleotide sequence ID" value="XM_031229643.1"/>
</dbReference>
<dbReference type="Proteomes" id="UP000183971">
    <property type="component" value="Unassembled WGS sequence"/>
</dbReference>
<accession>A0A1L7VHM4</accession>
<organism evidence="3 4">
    <name type="scientific">Fusarium proliferatum (strain ET1)</name>
    <name type="common">Orchid endophyte fungus</name>
    <dbReference type="NCBI Taxonomy" id="1227346"/>
    <lineage>
        <taxon>Eukaryota</taxon>
        <taxon>Fungi</taxon>
        <taxon>Dikarya</taxon>
        <taxon>Ascomycota</taxon>
        <taxon>Pezizomycotina</taxon>
        <taxon>Sordariomycetes</taxon>
        <taxon>Hypocreomycetidae</taxon>
        <taxon>Hypocreales</taxon>
        <taxon>Nectriaceae</taxon>
        <taxon>Fusarium</taxon>
        <taxon>Fusarium fujikuroi species complex</taxon>
    </lineage>
</organism>
<feature type="region of interest" description="Disordered" evidence="1">
    <location>
        <begin position="1"/>
        <end position="20"/>
    </location>
</feature>
<evidence type="ECO:0000313" key="3">
    <source>
        <dbReference type="EMBL" id="CZR39266.1"/>
    </source>
</evidence>
<keyword evidence="2" id="KW-1133">Transmembrane helix</keyword>
<keyword evidence="4" id="KW-1185">Reference proteome</keyword>
<keyword evidence="2" id="KW-0812">Transmembrane</keyword>
<feature type="transmembrane region" description="Helical" evidence="2">
    <location>
        <begin position="132"/>
        <end position="153"/>
    </location>
</feature>
<evidence type="ECO:0000313" key="4">
    <source>
        <dbReference type="Proteomes" id="UP000183971"/>
    </source>
</evidence>
<reference evidence="4" key="1">
    <citation type="journal article" date="2016" name="Genome Biol. Evol.">
        <title>Comparative 'omics' of the Fusarium fujikuroi species complex highlights differences in genetic potential and metabolite synthesis.</title>
        <authorList>
            <person name="Niehaus E.-M."/>
            <person name="Muensterkoetter M."/>
            <person name="Proctor R.H."/>
            <person name="Brown D.W."/>
            <person name="Sharon A."/>
            <person name="Idan Y."/>
            <person name="Oren-Young L."/>
            <person name="Sieber C.M."/>
            <person name="Novak O."/>
            <person name="Pencik A."/>
            <person name="Tarkowska D."/>
            <person name="Hromadova K."/>
            <person name="Freeman S."/>
            <person name="Maymon M."/>
            <person name="Elazar M."/>
            <person name="Youssef S.A."/>
            <person name="El-Shabrawy E.S.M."/>
            <person name="Shalaby A.B.A."/>
            <person name="Houterman P."/>
            <person name="Brock N.L."/>
            <person name="Burkhardt I."/>
            <person name="Tsavkelova E.A."/>
            <person name="Dickschat J.S."/>
            <person name="Galuszka P."/>
            <person name="Gueldener U."/>
            <person name="Tudzynski B."/>
        </authorList>
    </citation>
    <scope>NUCLEOTIDE SEQUENCE [LARGE SCALE GENOMIC DNA]</scope>
    <source>
        <strain evidence="4">ET1</strain>
    </source>
</reference>
<proteinExistence type="predicted"/>
<comment type="caution">
    <text evidence="3">The sequence shown here is derived from an EMBL/GenBank/DDBJ whole genome shotgun (WGS) entry which is preliminary data.</text>
</comment>
<sequence>MAVQTTAGRSSRGHNPATHKRPTGAVRPIFIFYFVAVCFMGIHAAFFAVLNNRPVNTTIGQGLSTALANILDIFVEVSLLGGLGVAYNQILARFLRQKSFYSQDTKLHTLASSPWNLFRPRVLAHILHIKRLWLVGFLCAGIPFAAVFPPGALTVKFQNSVPLTMNAVPTINISDYGNGTYQDFVEKSFFEMNADLSYMNQLRPSLNALAAQVLSSGRPVKIDSPCGASCVYDISIEGPRFHCQEHSRRDALSEGCSIIYRAADEKDSSPDEPYSRTNNSFKMSWYTDPRPENCTSRSIKTLDCSMKLATYNLHINNSLDSSQSIDVRIENEREVWSENAWIQTQFFYYFFYGGGITPRLANDSLEANFTNAQAYGISRAAVHALQGEVEMSRDGPGLGVIFFLGNASQVLGSPYIGLDDRYNAHFNISAAGIERYLQDVVISTISLGMSTHNGDINASIGAEVYQFSEKVQFIAGYGACIVIALSIFAFSHFLT</sequence>
<dbReference type="VEuPathDB" id="FungiDB:FPRO_05542"/>
<evidence type="ECO:0000256" key="1">
    <source>
        <dbReference type="SAM" id="MobiDB-lite"/>
    </source>
</evidence>
<feature type="transmembrane region" description="Helical" evidence="2">
    <location>
        <begin position="30"/>
        <end position="50"/>
    </location>
</feature>
<dbReference type="AlphaFoldDB" id="A0A1L7VHM4"/>
<gene>
    <name evidence="3" type="ORF">FPRO_05542</name>
</gene>
<dbReference type="GeneID" id="42050422"/>
<feature type="transmembrane region" description="Helical" evidence="2">
    <location>
        <begin position="474"/>
        <end position="494"/>
    </location>
</feature>
<name>A0A1L7VHM4_FUSPR</name>
<dbReference type="EMBL" id="FJOF01000003">
    <property type="protein sequence ID" value="CZR39266.1"/>
    <property type="molecule type" value="Genomic_DNA"/>
</dbReference>
<evidence type="ECO:0000256" key="2">
    <source>
        <dbReference type="SAM" id="Phobius"/>
    </source>
</evidence>
<feature type="transmembrane region" description="Helical" evidence="2">
    <location>
        <begin position="70"/>
        <end position="90"/>
    </location>
</feature>
<keyword evidence="2" id="KW-0472">Membrane</keyword>